<dbReference type="EMBL" id="CATNWA010016082">
    <property type="protein sequence ID" value="CAI9589638.1"/>
    <property type="molecule type" value="Genomic_DNA"/>
</dbReference>
<comment type="caution">
    <text evidence="2">The sequence shown here is derived from an EMBL/GenBank/DDBJ whole genome shotgun (WGS) entry which is preliminary data.</text>
</comment>
<dbReference type="Proteomes" id="UP001162483">
    <property type="component" value="Unassembled WGS sequence"/>
</dbReference>
<evidence type="ECO:0000313" key="2">
    <source>
        <dbReference type="EMBL" id="CAI9589638.1"/>
    </source>
</evidence>
<name>A0ABN9F275_9NEOB</name>
<evidence type="ECO:0000313" key="3">
    <source>
        <dbReference type="Proteomes" id="UP001162483"/>
    </source>
</evidence>
<keyword evidence="1" id="KW-1133">Transmembrane helix</keyword>
<protein>
    <submittedName>
        <fullName evidence="2">Uncharacterized protein</fullName>
    </submittedName>
</protein>
<feature type="non-terminal residue" evidence="2">
    <location>
        <position position="54"/>
    </location>
</feature>
<accession>A0ABN9F275</accession>
<gene>
    <name evidence="2" type="ORF">SPARVUS_LOCUS10928165</name>
</gene>
<keyword evidence="3" id="KW-1185">Reference proteome</keyword>
<keyword evidence="1" id="KW-0472">Membrane</keyword>
<organism evidence="2 3">
    <name type="scientific">Staurois parvus</name>
    <dbReference type="NCBI Taxonomy" id="386267"/>
    <lineage>
        <taxon>Eukaryota</taxon>
        <taxon>Metazoa</taxon>
        <taxon>Chordata</taxon>
        <taxon>Craniata</taxon>
        <taxon>Vertebrata</taxon>
        <taxon>Euteleostomi</taxon>
        <taxon>Amphibia</taxon>
        <taxon>Batrachia</taxon>
        <taxon>Anura</taxon>
        <taxon>Neobatrachia</taxon>
        <taxon>Ranoidea</taxon>
        <taxon>Ranidae</taxon>
        <taxon>Staurois</taxon>
    </lineage>
</organism>
<keyword evidence="1" id="KW-0812">Transmembrane</keyword>
<evidence type="ECO:0000256" key="1">
    <source>
        <dbReference type="SAM" id="Phobius"/>
    </source>
</evidence>
<feature type="transmembrane region" description="Helical" evidence="1">
    <location>
        <begin position="12"/>
        <end position="32"/>
    </location>
</feature>
<sequence>MHILSELHCKANIVTQVVVIFFSWCLPITAYLSGCRSGPGTSSVYGCAQGRTDH</sequence>
<proteinExistence type="predicted"/>
<reference evidence="2" key="1">
    <citation type="submission" date="2023-05" db="EMBL/GenBank/DDBJ databases">
        <authorList>
            <person name="Stuckert A."/>
        </authorList>
    </citation>
    <scope>NUCLEOTIDE SEQUENCE</scope>
</reference>